<evidence type="ECO:0000313" key="1">
    <source>
        <dbReference type="EMBL" id="XBP71642.1"/>
    </source>
</evidence>
<dbReference type="EMBL" id="CP157675">
    <property type="protein sequence ID" value="XBP71642.1"/>
    <property type="molecule type" value="Genomic_DNA"/>
</dbReference>
<gene>
    <name evidence="1" type="ORF">ABLV49_07560</name>
</gene>
<sequence length="135" mass="14294">MSFSRACGFCVLVRGGTVCLSPACSRTRFAACAMQPTGGLQGVVQAGADKAVEVIAQGVGAGDVAIDLRFRFARDGGGFGCKGLGLRARAAVACNLRWRKLRHLKFTLNRPSILTAQHSRIRQLLSQCSPSGISR</sequence>
<organism evidence="1">
    <name type="scientific">Polaromonas hydrogenivorans</name>
    <dbReference type="NCBI Taxonomy" id="335476"/>
    <lineage>
        <taxon>Bacteria</taxon>
        <taxon>Pseudomonadati</taxon>
        <taxon>Pseudomonadota</taxon>
        <taxon>Betaproteobacteria</taxon>
        <taxon>Burkholderiales</taxon>
        <taxon>Comamonadaceae</taxon>
        <taxon>Polaromonas</taxon>
    </lineage>
</organism>
<reference evidence="1" key="1">
    <citation type="submission" date="2024-05" db="EMBL/GenBank/DDBJ databases">
        <authorList>
            <person name="Bunk B."/>
            <person name="Swiderski J."/>
            <person name="Sproer C."/>
            <person name="Thiel V."/>
        </authorList>
    </citation>
    <scope>NUCLEOTIDE SEQUENCE</scope>
    <source>
        <strain evidence="1">DSM 17735</strain>
    </source>
</reference>
<name>A0AAU7LVE1_9BURK</name>
<accession>A0AAU7LVE1</accession>
<protein>
    <submittedName>
        <fullName evidence="1">Uncharacterized protein</fullName>
    </submittedName>
</protein>
<dbReference type="RefSeq" id="WP_349281003.1">
    <property type="nucleotide sequence ID" value="NZ_CBCSCU010000023.1"/>
</dbReference>
<proteinExistence type="predicted"/>
<dbReference type="AlphaFoldDB" id="A0AAU7LVE1"/>